<dbReference type="InterPro" id="IPR051223">
    <property type="entry name" value="Polycystin"/>
</dbReference>
<dbReference type="PANTHER" id="PTHR10877">
    <property type="entry name" value="POLYCYSTIN FAMILY MEMBER"/>
    <property type="match status" value="1"/>
</dbReference>
<dbReference type="GO" id="GO:0005262">
    <property type="term" value="F:calcium channel activity"/>
    <property type="evidence" value="ECO:0007669"/>
    <property type="project" value="TreeGrafter"/>
</dbReference>
<keyword evidence="3 8" id="KW-0812">Transmembrane</keyword>
<reference evidence="11" key="1">
    <citation type="journal article" date="2019" name="bioRxiv">
        <title>The Genome of the Zebra Mussel, Dreissena polymorpha: A Resource for Invasive Species Research.</title>
        <authorList>
            <person name="McCartney M.A."/>
            <person name="Auch B."/>
            <person name="Kono T."/>
            <person name="Mallez S."/>
            <person name="Zhang Y."/>
            <person name="Obille A."/>
            <person name="Becker A."/>
            <person name="Abrahante J.E."/>
            <person name="Garbe J."/>
            <person name="Badalamenti J.P."/>
            <person name="Herman A."/>
            <person name="Mangelson H."/>
            <person name="Liachko I."/>
            <person name="Sullivan S."/>
            <person name="Sone E.D."/>
            <person name="Koren S."/>
            <person name="Silverstein K.A.T."/>
            <person name="Beckman K.B."/>
            <person name="Gohl D.M."/>
        </authorList>
    </citation>
    <scope>NUCLEOTIDE SEQUENCE</scope>
    <source>
        <strain evidence="11">Duluth1</strain>
        <tissue evidence="11">Whole animal</tissue>
    </source>
</reference>
<dbReference type="GO" id="GO:0016020">
    <property type="term" value="C:membrane"/>
    <property type="evidence" value="ECO:0007669"/>
    <property type="project" value="UniProtKB-SubCell"/>
</dbReference>
<dbReference type="Gene3D" id="2.60.60.20">
    <property type="entry name" value="PLAT/LH2 domain"/>
    <property type="match status" value="1"/>
</dbReference>
<evidence type="ECO:0000256" key="4">
    <source>
        <dbReference type="ARBA" id="ARBA00022989"/>
    </source>
</evidence>
<dbReference type="InterPro" id="IPR014010">
    <property type="entry name" value="REJ_dom"/>
</dbReference>
<evidence type="ECO:0000256" key="3">
    <source>
        <dbReference type="ARBA" id="ARBA00022692"/>
    </source>
</evidence>
<dbReference type="EMBL" id="JAIWYP010000004">
    <property type="protein sequence ID" value="KAH3833003.1"/>
    <property type="molecule type" value="Genomic_DNA"/>
</dbReference>
<name>A0A9D4K4Q6_DREPO</name>
<comment type="caution">
    <text evidence="6">Lacks conserved residue(s) required for the propagation of feature annotation.</text>
</comment>
<keyword evidence="5 8" id="KW-0472">Membrane</keyword>
<protein>
    <submittedName>
        <fullName evidence="11">Uncharacterized protein</fullName>
    </submittedName>
</protein>
<dbReference type="SMART" id="SM00308">
    <property type="entry name" value="LH2"/>
    <property type="match status" value="1"/>
</dbReference>
<evidence type="ECO:0000259" key="9">
    <source>
        <dbReference type="PROSITE" id="PS50095"/>
    </source>
</evidence>
<evidence type="ECO:0000256" key="6">
    <source>
        <dbReference type="PROSITE-ProRule" id="PRU00152"/>
    </source>
</evidence>
<sequence length="1341" mass="149443">PLTSTNGQGTTEPMTSTNGQGTTEPLTSTSIQGTTEPLNSTNKQVTTVALMNGDMANESLLVSYGVVPVDWQCEVAPSQGYALITDFNITCNGLTVLGDLPLSYEYTVNTMDTRSSGVLLYSGLSSFVSNVKLQQGFKSNDYYVYLYVVAGIPGGTSSTFNTSFKVEPPSASLGSKSMTNIVKELIDISNSGQRAVVGDLISNGNVGDAVQMMDVIMSSVNSDEDTSGKSQERTMIRTAIVTYLASTIKDVGTVNDVFASASVLAKITQMPAELIPEMQVVAASVAESLAMSLFQRRNETSDPDKITDASQNILNSVGQLMDIKANPSLEISRTKNGTNQLLGVLEVLSNTLLYNQALDSNTTVLHTDTLSLGVTKVMGGDLASEAFTLGLSGQTAWVSLVQEIARDVDSVVGVQMMFIKTNPYTWDDSAQQVNLPVLSLELLNPDLTPVLIEDLTEPVTVNIPISESVTVENHTMILHMKKIGQYIIVDTSEVNVLNFNFTIKPYQTSVLTIDILTNLTNVLLYISSENKTRYKEVAALGALYPEQAELLQTFSEFQLTSNNSWKSLKSLYFNSNNTNELNYTSVFNVGISVKMNDNRTLAELSTLDPECLGNKSQLVCKARLEVPLRMQTHSLSCKFWNKTAEIWDQQGFEVSPYSSATQLQCLSTHMTAFSGGVFVVPNSVDPLADAVLFLTFFDNPVVVTTVIIVWMLYLFLIHWAMKADKHDQEIASVVWCGDESQHYMYLVCVVTGWWTSAGTTANVFFSITGRDHISPKRKLNTGVRPCFQTGYEDWFIFTTEQCLGDLKEICIWHDNSGTSPNWYLSQVFVKDLQSAESWTFLCKDWLAVDRGLILRTSATLTAVTHEELRNKRQHNFLVKSTQDLRDGHLWISIFSKQARSTFTRVQRLTCALSLLLTTMLTNIMFYGIPTDDPEDQVGGVGGVVISLSDIVIGIQSSLIMFPINLFILQLFLKLKPKPNEVQIQAMDSDYQKSKIAIQTIIEDSKMHGKKNLNRLMGIVKPYRKLIKQHRKNMDNKTKRKVPALSEQLNHGGFRSPLGINNELGDVNTLGLVDVKESTSCADPVTDRLRSDSSSMKVHIISNTRARGKFLPWWFLYVAWVLVLAVSLICSYFVMLYGLKYGYQRSAEWLVAFLTGFTQSAFITQPVKVFSIAMVFTLIFKKTVEFDDYGPEVYVDEDDRFLRSVCKQKETYIPYSQPLSQKLMQLMKERLRLEWLMDVTLRDLLLYFVYLTVLLVVVYGNRDVLPAYRNTVALEDIFVNSGSLEEASTSHGLHPNKLFFLFLHPTHGVDAYRWPLCQNAASLFILRCISVRSTTKAKVGIF</sequence>
<reference evidence="11" key="2">
    <citation type="submission" date="2020-11" db="EMBL/GenBank/DDBJ databases">
        <authorList>
            <person name="McCartney M.A."/>
            <person name="Auch B."/>
            <person name="Kono T."/>
            <person name="Mallez S."/>
            <person name="Becker A."/>
            <person name="Gohl D.M."/>
            <person name="Silverstein K.A.T."/>
            <person name="Koren S."/>
            <person name="Bechman K.B."/>
            <person name="Herman A."/>
            <person name="Abrahante J.E."/>
            <person name="Garbe J."/>
        </authorList>
    </citation>
    <scope>NUCLEOTIDE SEQUENCE</scope>
    <source>
        <strain evidence="11">Duluth1</strain>
        <tissue evidence="11">Whole animal</tissue>
    </source>
</reference>
<accession>A0A9D4K4Q6</accession>
<dbReference type="PROSITE" id="PS51111">
    <property type="entry name" value="REJ"/>
    <property type="match status" value="1"/>
</dbReference>
<evidence type="ECO:0000256" key="2">
    <source>
        <dbReference type="ARBA" id="ARBA00007200"/>
    </source>
</evidence>
<dbReference type="SMART" id="SM00303">
    <property type="entry name" value="GPS"/>
    <property type="match status" value="1"/>
</dbReference>
<feature type="transmembrane region" description="Helical" evidence="8">
    <location>
        <begin position="940"/>
        <end position="967"/>
    </location>
</feature>
<keyword evidence="4 8" id="KW-1133">Transmembrane helix</keyword>
<evidence type="ECO:0000259" key="10">
    <source>
        <dbReference type="PROSITE" id="PS51111"/>
    </source>
</evidence>
<gene>
    <name evidence="11" type="ORF">DPMN_106304</name>
</gene>
<feature type="domain" description="PLAT" evidence="9">
    <location>
        <begin position="743"/>
        <end position="860"/>
    </location>
</feature>
<keyword evidence="12" id="KW-1185">Reference proteome</keyword>
<dbReference type="Pfam" id="PF02010">
    <property type="entry name" value="REJ"/>
    <property type="match status" value="1"/>
</dbReference>
<feature type="transmembrane region" description="Helical" evidence="8">
    <location>
        <begin position="1243"/>
        <end position="1260"/>
    </location>
</feature>
<feature type="non-terminal residue" evidence="11">
    <location>
        <position position="1341"/>
    </location>
</feature>
<dbReference type="InterPro" id="IPR001024">
    <property type="entry name" value="PLAT/LH2_dom"/>
</dbReference>
<evidence type="ECO:0000256" key="8">
    <source>
        <dbReference type="SAM" id="Phobius"/>
    </source>
</evidence>
<dbReference type="PANTHER" id="PTHR10877:SF150">
    <property type="entry name" value="REJ DOMAIN-CONTAINING PROTEIN"/>
    <property type="match status" value="1"/>
</dbReference>
<dbReference type="Proteomes" id="UP000828390">
    <property type="component" value="Unassembled WGS sequence"/>
</dbReference>
<evidence type="ECO:0000256" key="5">
    <source>
        <dbReference type="ARBA" id="ARBA00023136"/>
    </source>
</evidence>
<dbReference type="PROSITE" id="PS50095">
    <property type="entry name" value="PLAT"/>
    <property type="match status" value="1"/>
</dbReference>
<dbReference type="InterPro" id="IPR002859">
    <property type="entry name" value="PKD/REJ-like"/>
</dbReference>
<feature type="region of interest" description="Disordered" evidence="7">
    <location>
        <begin position="1"/>
        <end position="39"/>
    </location>
</feature>
<dbReference type="InterPro" id="IPR036392">
    <property type="entry name" value="PLAT/LH2_dom_sf"/>
</dbReference>
<feature type="transmembrane region" description="Helical" evidence="8">
    <location>
        <begin position="1148"/>
        <end position="1179"/>
    </location>
</feature>
<comment type="similarity">
    <text evidence="2">Belongs to the polycystin family.</text>
</comment>
<feature type="domain" description="REJ" evidence="10">
    <location>
        <begin position="1"/>
        <end position="422"/>
    </location>
</feature>
<comment type="subcellular location">
    <subcellularLocation>
        <location evidence="1">Membrane</location>
        <topology evidence="1">Multi-pass membrane protein</topology>
    </subcellularLocation>
</comment>
<dbReference type="InterPro" id="IPR000203">
    <property type="entry name" value="GPS"/>
</dbReference>
<dbReference type="GO" id="GO:0050982">
    <property type="term" value="P:detection of mechanical stimulus"/>
    <property type="evidence" value="ECO:0007669"/>
    <property type="project" value="TreeGrafter"/>
</dbReference>
<feature type="transmembrane region" description="Helical" evidence="8">
    <location>
        <begin position="690"/>
        <end position="716"/>
    </location>
</feature>
<evidence type="ECO:0000256" key="7">
    <source>
        <dbReference type="SAM" id="MobiDB-lite"/>
    </source>
</evidence>
<feature type="transmembrane region" description="Helical" evidence="8">
    <location>
        <begin position="1113"/>
        <end position="1136"/>
    </location>
</feature>
<feature type="transmembrane region" description="Helical" evidence="8">
    <location>
        <begin position="908"/>
        <end position="928"/>
    </location>
</feature>
<dbReference type="Pfam" id="PF01477">
    <property type="entry name" value="PLAT"/>
    <property type="match status" value="1"/>
</dbReference>
<comment type="caution">
    <text evidence="11">The sequence shown here is derived from an EMBL/GenBank/DDBJ whole genome shotgun (WGS) entry which is preliminary data.</text>
</comment>
<evidence type="ECO:0000313" key="12">
    <source>
        <dbReference type="Proteomes" id="UP000828390"/>
    </source>
</evidence>
<dbReference type="SUPFAM" id="SSF49723">
    <property type="entry name" value="Lipase/lipooxygenase domain (PLAT/LH2 domain)"/>
    <property type="match status" value="1"/>
</dbReference>
<organism evidence="11 12">
    <name type="scientific">Dreissena polymorpha</name>
    <name type="common">Zebra mussel</name>
    <name type="synonym">Mytilus polymorpha</name>
    <dbReference type="NCBI Taxonomy" id="45954"/>
    <lineage>
        <taxon>Eukaryota</taxon>
        <taxon>Metazoa</taxon>
        <taxon>Spiralia</taxon>
        <taxon>Lophotrochozoa</taxon>
        <taxon>Mollusca</taxon>
        <taxon>Bivalvia</taxon>
        <taxon>Autobranchia</taxon>
        <taxon>Heteroconchia</taxon>
        <taxon>Euheterodonta</taxon>
        <taxon>Imparidentia</taxon>
        <taxon>Neoheterodontei</taxon>
        <taxon>Myida</taxon>
        <taxon>Dreissenoidea</taxon>
        <taxon>Dreissenidae</taxon>
        <taxon>Dreissena</taxon>
    </lineage>
</organism>
<proteinExistence type="inferred from homology"/>
<evidence type="ECO:0000313" key="11">
    <source>
        <dbReference type="EMBL" id="KAH3833003.1"/>
    </source>
</evidence>
<evidence type="ECO:0000256" key="1">
    <source>
        <dbReference type="ARBA" id="ARBA00004141"/>
    </source>
</evidence>